<feature type="compositionally biased region" description="Basic and acidic residues" evidence="1">
    <location>
        <begin position="13"/>
        <end position="23"/>
    </location>
</feature>
<keyword evidence="3" id="KW-1185">Reference proteome</keyword>
<gene>
    <name evidence="2" type="ORF">VTJ83DRAFT_4603</name>
</gene>
<dbReference type="RefSeq" id="XP_070866053.1">
    <property type="nucleotide sequence ID" value="XM_071011111.1"/>
</dbReference>
<evidence type="ECO:0000256" key="1">
    <source>
        <dbReference type="SAM" id="MobiDB-lite"/>
    </source>
</evidence>
<reference evidence="2 3" key="1">
    <citation type="journal article" date="2024" name="Commun. Biol.">
        <title>Comparative genomic analysis of thermophilic fungi reveals convergent evolutionary adaptations and gene losses.</title>
        <authorList>
            <person name="Steindorff A.S."/>
            <person name="Aguilar-Pontes M.V."/>
            <person name="Robinson A.J."/>
            <person name="Andreopoulos B."/>
            <person name="LaButti K."/>
            <person name="Kuo A."/>
            <person name="Mondo S."/>
            <person name="Riley R."/>
            <person name="Otillar R."/>
            <person name="Haridas S."/>
            <person name="Lipzen A."/>
            <person name="Grimwood J."/>
            <person name="Schmutz J."/>
            <person name="Clum A."/>
            <person name="Reid I.D."/>
            <person name="Moisan M.C."/>
            <person name="Butler G."/>
            <person name="Nguyen T.T.M."/>
            <person name="Dewar K."/>
            <person name="Conant G."/>
            <person name="Drula E."/>
            <person name="Henrissat B."/>
            <person name="Hansel C."/>
            <person name="Singer S."/>
            <person name="Hutchinson M.I."/>
            <person name="de Vries R.P."/>
            <person name="Natvig D.O."/>
            <person name="Powell A.J."/>
            <person name="Tsang A."/>
            <person name="Grigoriev I.V."/>
        </authorList>
    </citation>
    <scope>NUCLEOTIDE SEQUENCE [LARGE SCALE GENOMIC DNA]</scope>
    <source>
        <strain evidence="2 3">ATCC 22073</strain>
    </source>
</reference>
<comment type="caution">
    <text evidence="2">The sequence shown here is derived from an EMBL/GenBank/DDBJ whole genome shotgun (WGS) entry which is preliminary data.</text>
</comment>
<proteinExistence type="predicted"/>
<protein>
    <submittedName>
        <fullName evidence="2">Uncharacterized protein</fullName>
    </submittedName>
</protein>
<evidence type="ECO:0000313" key="3">
    <source>
        <dbReference type="Proteomes" id="UP001600064"/>
    </source>
</evidence>
<feature type="compositionally biased region" description="Low complexity" evidence="1">
    <location>
        <begin position="77"/>
        <end position="91"/>
    </location>
</feature>
<name>A0ABR4DAF3_9PEZI</name>
<dbReference type="EMBL" id="JAZGUE010000004">
    <property type="protein sequence ID" value="KAL2267326.1"/>
    <property type="molecule type" value="Genomic_DNA"/>
</dbReference>
<feature type="compositionally biased region" description="Basic residues" evidence="1">
    <location>
        <begin position="49"/>
        <end position="66"/>
    </location>
</feature>
<evidence type="ECO:0000313" key="2">
    <source>
        <dbReference type="EMBL" id="KAL2267326.1"/>
    </source>
</evidence>
<feature type="compositionally biased region" description="Basic and acidic residues" evidence="1">
    <location>
        <begin position="137"/>
        <end position="146"/>
    </location>
</feature>
<sequence>MSAPQTSTNRPAGSEHQHGRPERASVNLTAVIPEIDPELTASLLSPKFSHPHRHHHHHHHHHHHRQPHEQENKPEQHQSQQQQPQPDMHLQPPHPTSTSGYISDTPSCASASGISDTSTPTPAARAAMDHTGAWQPRTDRRQSWDRQEYKHELLAQQRLFAAVSSMGRKEGEANGEVKGDVGIAGFSEA</sequence>
<accession>A0ABR4DAF3</accession>
<feature type="compositionally biased region" description="Basic and acidic residues" evidence="1">
    <location>
        <begin position="167"/>
        <end position="179"/>
    </location>
</feature>
<feature type="compositionally biased region" description="Polar residues" evidence="1">
    <location>
        <begin position="1"/>
        <end position="11"/>
    </location>
</feature>
<dbReference type="GeneID" id="98125755"/>
<feature type="region of interest" description="Disordered" evidence="1">
    <location>
        <begin position="1"/>
        <end position="146"/>
    </location>
</feature>
<dbReference type="Proteomes" id="UP001600064">
    <property type="component" value="Unassembled WGS sequence"/>
</dbReference>
<organism evidence="2 3">
    <name type="scientific">Remersonia thermophila</name>
    <dbReference type="NCBI Taxonomy" id="72144"/>
    <lineage>
        <taxon>Eukaryota</taxon>
        <taxon>Fungi</taxon>
        <taxon>Dikarya</taxon>
        <taxon>Ascomycota</taxon>
        <taxon>Pezizomycotina</taxon>
        <taxon>Sordariomycetes</taxon>
        <taxon>Sordariomycetidae</taxon>
        <taxon>Sordariales</taxon>
        <taxon>Sordariales incertae sedis</taxon>
        <taxon>Remersonia</taxon>
    </lineage>
</organism>
<feature type="compositionally biased region" description="Basic and acidic residues" evidence="1">
    <location>
        <begin position="67"/>
        <end position="76"/>
    </location>
</feature>
<feature type="region of interest" description="Disordered" evidence="1">
    <location>
        <begin position="166"/>
        <end position="189"/>
    </location>
</feature>
<feature type="compositionally biased region" description="Polar residues" evidence="1">
    <location>
        <begin position="96"/>
        <end position="121"/>
    </location>
</feature>